<dbReference type="GO" id="GO:0005634">
    <property type="term" value="C:nucleus"/>
    <property type="evidence" value="ECO:0007669"/>
    <property type="project" value="TreeGrafter"/>
</dbReference>
<dbReference type="InParanoid" id="A0A3N4KXG4"/>
<dbReference type="Proteomes" id="UP000277580">
    <property type="component" value="Unassembled WGS sequence"/>
</dbReference>
<dbReference type="GO" id="GO:0003729">
    <property type="term" value="F:mRNA binding"/>
    <property type="evidence" value="ECO:0007669"/>
    <property type="project" value="TreeGrafter"/>
</dbReference>
<dbReference type="AlphaFoldDB" id="A0A3N4KXG4"/>
<feature type="domain" description="RRM" evidence="4">
    <location>
        <begin position="219"/>
        <end position="296"/>
    </location>
</feature>
<name>A0A3N4KXG4_9PEZI</name>
<dbReference type="CDD" id="cd12418">
    <property type="entry name" value="RRM_Aly_REF_like"/>
    <property type="match status" value="1"/>
</dbReference>
<dbReference type="STRING" id="1392247.A0A3N4KXG4"/>
<evidence type="ECO:0000259" key="4">
    <source>
        <dbReference type="PROSITE" id="PS50102"/>
    </source>
</evidence>
<dbReference type="SUPFAM" id="SSF54928">
    <property type="entry name" value="RNA-binding domain, RBD"/>
    <property type="match status" value="1"/>
</dbReference>
<feature type="compositionally biased region" description="Gly residues" evidence="3">
    <location>
        <begin position="144"/>
        <end position="156"/>
    </location>
</feature>
<evidence type="ECO:0000256" key="2">
    <source>
        <dbReference type="PROSITE-ProRule" id="PRU00176"/>
    </source>
</evidence>
<protein>
    <recommendedName>
        <fullName evidence="4">RRM domain-containing protein</fullName>
    </recommendedName>
</protein>
<evidence type="ECO:0000256" key="1">
    <source>
        <dbReference type="ARBA" id="ARBA00022884"/>
    </source>
</evidence>
<keyword evidence="1 2" id="KW-0694">RNA-binding</keyword>
<feature type="region of interest" description="Disordered" evidence="3">
    <location>
        <begin position="139"/>
        <end position="181"/>
    </location>
</feature>
<feature type="compositionally biased region" description="Basic and acidic residues" evidence="3">
    <location>
        <begin position="356"/>
        <end position="384"/>
    </location>
</feature>
<dbReference type="InterPro" id="IPR051229">
    <property type="entry name" value="ALYREF_mRNA_export"/>
</dbReference>
<sequence length="450" mass="49316">MKPAAAAAAAPYTYLFFPPNHKHTHPGISRAWRLVGFRIDLWGRGLGKGATLVDPPTSLSCLVLPASQPASQPTFSAQFPSFSFHLTLTVSISSLPPPPAPHHPPFIVAFSSPRNTTTTLILIIPATMDRALDDVVRERSRGNNNGGNNGGNGTGNGNRSRRRTDRRGGVRKTGNPRGYSDSLAWVHDKYEGDASGGEVYRRGGSADARFASETGRNSGKLRVENIHYELGRDDLMELFERQGIVTKLELQYDRAGRSEGTAFVTYEREEDAKRAVAEFDGANANGQPIRLSFVKPISTSKSLFDRIKAPTLDERSSSEPMRRGGSGRREAKSSPGPDVRRDPTRRPTPPGIDRYVPPERRRERARADEPLRGGERNRGGRDGGRNNNNNSARKENPRTGAGNGRTRKTVEELDEEMNNYFAEAGAETPVPAVNTHISAPVADEDEEMIL</sequence>
<gene>
    <name evidence="5" type="ORF">P167DRAFT_256061</name>
</gene>
<dbReference type="PROSITE" id="PS50102">
    <property type="entry name" value="RRM"/>
    <property type="match status" value="1"/>
</dbReference>
<dbReference type="InterPro" id="IPR012677">
    <property type="entry name" value="Nucleotide-bd_a/b_plait_sf"/>
</dbReference>
<evidence type="ECO:0000313" key="6">
    <source>
        <dbReference type="Proteomes" id="UP000277580"/>
    </source>
</evidence>
<proteinExistence type="predicted"/>
<dbReference type="Pfam" id="PF00076">
    <property type="entry name" value="RRM_1"/>
    <property type="match status" value="1"/>
</dbReference>
<dbReference type="SMART" id="SM00360">
    <property type="entry name" value="RRM"/>
    <property type="match status" value="1"/>
</dbReference>
<dbReference type="PANTHER" id="PTHR19965">
    <property type="entry name" value="RNA AND EXPORT FACTOR BINDING PROTEIN"/>
    <property type="match status" value="1"/>
</dbReference>
<accession>A0A3N4KXG4</accession>
<evidence type="ECO:0000256" key="3">
    <source>
        <dbReference type="SAM" id="MobiDB-lite"/>
    </source>
</evidence>
<reference evidence="5 6" key="1">
    <citation type="journal article" date="2018" name="Nat. Ecol. Evol.">
        <title>Pezizomycetes genomes reveal the molecular basis of ectomycorrhizal truffle lifestyle.</title>
        <authorList>
            <person name="Murat C."/>
            <person name="Payen T."/>
            <person name="Noel B."/>
            <person name="Kuo A."/>
            <person name="Morin E."/>
            <person name="Chen J."/>
            <person name="Kohler A."/>
            <person name="Krizsan K."/>
            <person name="Balestrini R."/>
            <person name="Da Silva C."/>
            <person name="Montanini B."/>
            <person name="Hainaut M."/>
            <person name="Levati E."/>
            <person name="Barry K.W."/>
            <person name="Belfiori B."/>
            <person name="Cichocki N."/>
            <person name="Clum A."/>
            <person name="Dockter R.B."/>
            <person name="Fauchery L."/>
            <person name="Guy J."/>
            <person name="Iotti M."/>
            <person name="Le Tacon F."/>
            <person name="Lindquist E.A."/>
            <person name="Lipzen A."/>
            <person name="Malagnac F."/>
            <person name="Mello A."/>
            <person name="Molinier V."/>
            <person name="Miyauchi S."/>
            <person name="Poulain J."/>
            <person name="Riccioni C."/>
            <person name="Rubini A."/>
            <person name="Sitrit Y."/>
            <person name="Splivallo R."/>
            <person name="Traeger S."/>
            <person name="Wang M."/>
            <person name="Zifcakova L."/>
            <person name="Wipf D."/>
            <person name="Zambonelli A."/>
            <person name="Paolocci F."/>
            <person name="Nowrousian M."/>
            <person name="Ottonello S."/>
            <person name="Baldrian P."/>
            <person name="Spatafora J.W."/>
            <person name="Henrissat B."/>
            <person name="Nagy L.G."/>
            <person name="Aury J.M."/>
            <person name="Wincker P."/>
            <person name="Grigoriev I.V."/>
            <person name="Bonfante P."/>
            <person name="Martin F.M."/>
        </authorList>
    </citation>
    <scope>NUCLEOTIDE SEQUENCE [LARGE SCALE GENOMIC DNA]</scope>
    <source>
        <strain evidence="5 6">CCBAS932</strain>
    </source>
</reference>
<organism evidence="5 6">
    <name type="scientific">Morchella conica CCBAS932</name>
    <dbReference type="NCBI Taxonomy" id="1392247"/>
    <lineage>
        <taxon>Eukaryota</taxon>
        <taxon>Fungi</taxon>
        <taxon>Dikarya</taxon>
        <taxon>Ascomycota</taxon>
        <taxon>Pezizomycotina</taxon>
        <taxon>Pezizomycetes</taxon>
        <taxon>Pezizales</taxon>
        <taxon>Morchellaceae</taxon>
        <taxon>Morchella</taxon>
    </lineage>
</organism>
<keyword evidence="6" id="KW-1185">Reference proteome</keyword>
<dbReference type="InterPro" id="IPR000504">
    <property type="entry name" value="RRM_dom"/>
</dbReference>
<dbReference type="OrthoDB" id="5382468at2759"/>
<feature type="compositionally biased region" description="Basic and acidic residues" evidence="3">
    <location>
        <begin position="306"/>
        <end position="345"/>
    </location>
</feature>
<evidence type="ECO:0000313" key="5">
    <source>
        <dbReference type="EMBL" id="RPB10465.1"/>
    </source>
</evidence>
<dbReference type="EMBL" id="ML119143">
    <property type="protein sequence ID" value="RPB10465.1"/>
    <property type="molecule type" value="Genomic_DNA"/>
</dbReference>
<dbReference type="Gene3D" id="3.30.70.330">
    <property type="match status" value="1"/>
</dbReference>
<dbReference type="InterPro" id="IPR035979">
    <property type="entry name" value="RBD_domain_sf"/>
</dbReference>
<dbReference type="PANTHER" id="PTHR19965:SF82">
    <property type="entry name" value="THO COMPLEX SUBUNIT 4"/>
    <property type="match status" value="1"/>
</dbReference>
<feature type="region of interest" description="Disordered" evidence="3">
    <location>
        <begin position="306"/>
        <end position="410"/>
    </location>
</feature>